<evidence type="ECO:0000256" key="3">
    <source>
        <dbReference type="ARBA" id="ARBA00022741"/>
    </source>
</evidence>
<dbReference type="SUPFAM" id="SSF52540">
    <property type="entry name" value="P-loop containing nucleoside triphosphate hydrolases"/>
    <property type="match status" value="2"/>
</dbReference>
<dbReference type="InterPro" id="IPR003439">
    <property type="entry name" value="ABC_transporter-like_ATP-bd"/>
</dbReference>
<proteinExistence type="predicted"/>
<dbReference type="PROSITE" id="PS00211">
    <property type="entry name" value="ABC_TRANSPORTER_1"/>
    <property type="match status" value="1"/>
</dbReference>
<dbReference type="InterPro" id="IPR027417">
    <property type="entry name" value="P-loop_NTPase"/>
</dbReference>
<evidence type="ECO:0000259" key="5">
    <source>
        <dbReference type="PROSITE" id="PS50893"/>
    </source>
</evidence>
<reference evidence="6" key="1">
    <citation type="submission" date="2022-05" db="EMBL/GenBank/DDBJ databases">
        <title>Jatrophihabitans sp. SB3-54 whole genome sequence.</title>
        <authorList>
            <person name="Suh M.K."/>
            <person name="Eom M.K."/>
            <person name="Kim J.S."/>
            <person name="Kim H.S."/>
            <person name="Do H.E."/>
            <person name="Shin Y.K."/>
            <person name="Lee J.-S."/>
        </authorList>
    </citation>
    <scope>NUCLEOTIDE SEQUENCE</scope>
    <source>
        <strain evidence="6">SB3-54</strain>
    </source>
</reference>
<dbReference type="CDD" id="cd03215">
    <property type="entry name" value="ABC_Carb_Monos_II"/>
    <property type="match status" value="1"/>
</dbReference>
<keyword evidence="1" id="KW-0813">Transport</keyword>
<dbReference type="Gene3D" id="3.40.50.300">
    <property type="entry name" value="P-loop containing nucleotide triphosphate hydrolases"/>
    <property type="match status" value="2"/>
</dbReference>
<keyword evidence="2" id="KW-0677">Repeat</keyword>
<dbReference type="PANTHER" id="PTHR43790">
    <property type="entry name" value="CARBOHYDRATE TRANSPORT ATP-BINDING PROTEIN MG119-RELATED"/>
    <property type="match status" value="1"/>
</dbReference>
<accession>A0ABY7K6Y2</accession>
<dbReference type="GO" id="GO:0005524">
    <property type="term" value="F:ATP binding"/>
    <property type="evidence" value="ECO:0007669"/>
    <property type="project" value="UniProtKB-KW"/>
</dbReference>
<evidence type="ECO:0000256" key="4">
    <source>
        <dbReference type="ARBA" id="ARBA00022840"/>
    </source>
</evidence>
<evidence type="ECO:0000256" key="2">
    <source>
        <dbReference type="ARBA" id="ARBA00022737"/>
    </source>
</evidence>
<dbReference type="EMBL" id="CP097463">
    <property type="protein sequence ID" value="WAX59026.1"/>
    <property type="molecule type" value="Genomic_DNA"/>
</dbReference>
<dbReference type="CDD" id="cd03216">
    <property type="entry name" value="ABC_Carb_Monos_I"/>
    <property type="match status" value="1"/>
</dbReference>
<dbReference type="Pfam" id="PF00005">
    <property type="entry name" value="ABC_tran"/>
    <property type="match status" value="2"/>
</dbReference>
<dbReference type="SMART" id="SM00382">
    <property type="entry name" value="AAA"/>
    <property type="match status" value="2"/>
</dbReference>
<dbReference type="PANTHER" id="PTHR43790:SF9">
    <property type="entry name" value="GALACTOFURANOSE TRANSPORTER ATP-BINDING PROTEIN YTFR"/>
    <property type="match status" value="1"/>
</dbReference>
<evidence type="ECO:0000313" key="7">
    <source>
        <dbReference type="Proteomes" id="UP001164693"/>
    </source>
</evidence>
<evidence type="ECO:0000313" key="6">
    <source>
        <dbReference type="EMBL" id="WAX59026.1"/>
    </source>
</evidence>
<dbReference type="RefSeq" id="WP_269445567.1">
    <property type="nucleotide sequence ID" value="NZ_CP097463.1"/>
</dbReference>
<dbReference type="InterPro" id="IPR050107">
    <property type="entry name" value="ABC_carbohydrate_import_ATPase"/>
</dbReference>
<protein>
    <submittedName>
        <fullName evidence="6">Sugar ABC transporter ATP-binding protein</fullName>
    </submittedName>
</protein>
<organism evidence="6 7">
    <name type="scientific">Jatrophihabitans cynanchi</name>
    <dbReference type="NCBI Taxonomy" id="2944128"/>
    <lineage>
        <taxon>Bacteria</taxon>
        <taxon>Bacillati</taxon>
        <taxon>Actinomycetota</taxon>
        <taxon>Actinomycetes</taxon>
        <taxon>Jatrophihabitantales</taxon>
        <taxon>Jatrophihabitantaceae</taxon>
        <taxon>Jatrophihabitans</taxon>
    </lineage>
</organism>
<keyword evidence="4 6" id="KW-0067">ATP-binding</keyword>
<dbReference type="Proteomes" id="UP001164693">
    <property type="component" value="Chromosome"/>
</dbReference>
<dbReference type="InterPro" id="IPR017871">
    <property type="entry name" value="ABC_transporter-like_CS"/>
</dbReference>
<dbReference type="InterPro" id="IPR003593">
    <property type="entry name" value="AAA+_ATPase"/>
</dbReference>
<keyword evidence="7" id="KW-1185">Reference proteome</keyword>
<gene>
    <name evidence="6" type="ORF">M6B22_09775</name>
</gene>
<name>A0ABY7K6Y2_9ACTN</name>
<feature type="domain" description="ABC transporter" evidence="5">
    <location>
        <begin position="50"/>
        <end position="288"/>
    </location>
</feature>
<evidence type="ECO:0000256" key="1">
    <source>
        <dbReference type="ARBA" id="ARBA00022448"/>
    </source>
</evidence>
<sequence>MVLVKRLTQTFDQTVLRDRTTVSVEVAPAHSSTSAAQSGMPTRAWSDAVLAVREVTKRYGGVVAVDAVTFELRRGEILALAGENGAGKSTIIGIMAGARRPDAGEICVEGELVQFARPSDARARGIGVVYQEAALVPHLTVVDNVFLGREPRSRWSHRINRRAIRREYAELCRQTGIELVGTRTAATLSVAERQLVQILRVVAIDARIIILDEPTAALSPEDRSRMFDLLQRLRVERGASFILVSHFLDELEQHCDRAVVLRNGRVAGEIAERPVGARVLARMMARDRILESGDVELPPAADAEPTIDRGTGQPVVLKITGLRALGAPPVDLQLHRGEVVGLAGLVGSGRTELLRAVALARGRTGGDVHLNGVAIHTPRHAVRNGLLLLPEDRRSGLLMDWSLWRNVSLASLRRTSAGGFLRPRAERRRAVEFLDRLSVKAASPDAKVSTLSGGNQQKVAFARVLAAEAPVALLDEPTHGIDVHTKAEILAIIRGLAGQGKAFIVVAAEFGDLLAVCSRILTLHKGAVINEHDLALGSPTVDDLLFEAATGRVSSMEDR</sequence>
<feature type="domain" description="ABC transporter" evidence="5">
    <location>
        <begin position="311"/>
        <end position="550"/>
    </location>
</feature>
<keyword evidence="3" id="KW-0547">Nucleotide-binding</keyword>
<dbReference type="PROSITE" id="PS50893">
    <property type="entry name" value="ABC_TRANSPORTER_2"/>
    <property type="match status" value="2"/>
</dbReference>